<dbReference type="Gene3D" id="3.10.450.50">
    <property type="match status" value="1"/>
</dbReference>
<evidence type="ECO:0000313" key="2">
    <source>
        <dbReference type="EMBL" id="AFU98779.1"/>
    </source>
</evidence>
<name>K4KI25_SIMAS</name>
<dbReference type="InterPro" id="IPR037401">
    <property type="entry name" value="SnoaL-like"/>
</dbReference>
<reference evidence="2 3" key="1">
    <citation type="journal article" date="2013" name="Genome Announc.">
        <title>Complete genome sequence of Simiduia agarivorans SA1(T), a marine bacterium able to degrade a variety of polysaccharides.</title>
        <authorList>
            <person name="Lin S.Y."/>
            <person name="Shieh W.Y."/>
            <person name="Chen J.S."/>
            <person name="Tang S.L."/>
        </authorList>
    </citation>
    <scope>NUCLEOTIDE SEQUENCE [LARGE SCALE GENOMIC DNA]</scope>
    <source>
        <strain evidence="3">DSM 21679 / JCM 13881 / BCRC 17597 / SA1</strain>
    </source>
</reference>
<dbReference type="SUPFAM" id="SSF54427">
    <property type="entry name" value="NTF2-like"/>
    <property type="match status" value="1"/>
</dbReference>
<keyword evidence="3" id="KW-1185">Reference proteome</keyword>
<dbReference type="RefSeq" id="WP_015046944.1">
    <property type="nucleotide sequence ID" value="NC_018868.3"/>
</dbReference>
<dbReference type="EMBL" id="CP003746">
    <property type="protein sequence ID" value="AFU98779.1"/>
    <property type="molecule type" value="Genomic_DNA"/>
</dbReference>
<evidence type="ECO:0000259" key="1">
    <source>
        <dbReference type="Pfam" id="PF12680"/>
    </source>
</evidence>
<dbReference type="HOGENOM" id="CLU_122429_0_0_6"/>
<proteinExistence type="predicted"/>
<sequence length="154" mass="17944">MQAKCQTLMAFYRSFDTSTWRQARSVYHPQAVFIDPIHRIEGLESIESYFRQMSENLISCQFEFTHSMEQGDEAFLRWVMRYRHPRLRGGAEIAMPGISRLRFSGDKVIEHEDCYDMGAMVYEHVPLIGRVVRWLRTRLADDAPESAVAPVQPS</sequence>
<dbReference type="STRING" id="1117647.M5M_07950"/>
<organism evidence="2 3">
    <name type="scientific">Simiduia agarivorans (strain DSM 21679 / JCM 13881 / BCRC 17597 / SA1)</name>
    <dbReference type="NCBI Taxonomy" id="1117647"/>
    <lineage>
        <taxon>Bacteria</taxon>
        <taxon>Pseudomonadati</taxon>
        <taxon>Pseudomonadota</taxon>
        <taxon>Gammaproteobacteria</taxon>
        <taxon>Cellvibrionales</taxon>
        <taxon>Cellvibrionaceae</taxon>
        <taxon>Simiduia</taxon>
    </lineage>
</organism>
<accession>K4KI25</accession>
<dbReference type="Proteomes" id="UP000000466">
    <property type="component" value="Chromosome"/>
</dbReference>
<feature type="domain" description="SnoaL-like" evidence="1">
    <location>
        <begin position="10"/>
        <end position="111"/>
    </location>
</feature>
<dbReference type="GO" id="GO:0016853">
    <property type="term" value="F:isomerase activity"/>
    <property type="evidence" value="ECO:0007669"/>
    <property type="project" value="UniProtKB-KW"/>
</dbReference>
<dbReference type="eggNOG" id="COG3631">
    <property type="taxonomic scope" value="Bacteria"/>
</dbReference>
<evidence type="ECO:0000313" key="3">
    <source>
        <dbReference type="Proteomes" id="UP000000466"/>
    </source>
</evidence>
<dbReference type="OrthoDB" id="1115105at2"/>
<dbReference type="KEGG" id="saga:M5M_07950"/>
<dbReference type="Pfam" id="PF12680">
    <property type="entry name" value="SnoaL_2"/>
    <property type="match status" value="1"/>
</dbReference>
<dbReference type="InterPro" id="IPR032710">
    <property type="entry name" value="NTF2-like_dom_sf"/>
</dbReference>
<protein>
    <submittedName>
        <fullName evidence="2">Ketosteroid isomerase-like protein, cystatin fold protein</fullName>
    </submittedName>
</protein>
<dbReference type="AlphaFoldDB" id="K4KI25"/>
<gene>
    <name evidence="2" type="ordered locus">M5M_07950</name>
</gene>